<name>A0A1F7TKT4_9BACT</name>
<keyword evidence="1" id="KW-0472">Membrane</keyword>
<evidence type="ECO:0000256" key="1">
    <source>
        <dbReference type="SAM" id="Phobius"/>
    </source>
</evidence>
<evidence type="ECO:0008006" key="4">
    <source>
        <dbReference type="Google" id="ProtNLM"/>
    </source>
</evidence>
<keyword evidence="1" id="KW-1133">Transmembrane helix</keyword>
<protein>
    <recommendedName>
        <fullName evidence="4">DUF1648 domain-containing protein</fullName>
    </recommendedName>
</protein>
<gene>
    <name evidence="2" type="ORF">A2856_02760</name>
</gene>
<organism evidence="2 3">
    <name type="scientific">Candidatus Uhrbacteria bacterium RIFCSPHIGHO2_01_FULL_63_20</name>
    <dbReference type="NCBI Taxonomy" id="1802385"/>
    <lineage>
        <taxon>Bacteria</taxon>
        <taxon>Candidatus Uhriibacteriota</taxon>
    </lineage>
</organism>
<dbReference type="EMBL" id="MGDT01000007">
    <property type="protein sequence ID" value="OGL66579.1"/>
    <property type="molecule type" value="Genomic_DNA"/>
</dbReference>
<sequence length="131" mass="14711">MTRFSDAIRRTISSYADLIRSSALYRYTTIASLVLVALTVALPAWKIMPLRETAPFIPLHYNIYIGIDRFGPWYFAFVPGALGATLLVVNTLFQAVFFRRERVLSSFFAVATVFAEVALFVAIVLTVLLNL</sequence>
<accession>A0A1F7TKT4</accession>
<feature type="transmembrane region" description="Helical" evidence="1">
    <location>
        <begin position="73"/>
        <end position="93"/>
    </location>
</feature>
<evidence type="ECO:0000313" key="3">
    <source>
        <dbReference type="Proteomes" id="UP000177885"/>
    </source>
</evidence>
<evidence type="ECO:0000313" key="2">
    <source>
        <dbReference type="EMBL" id="OGL66579.1"/>
    </source>
</evidence>
<feature type="transmembrane region" description="Helical" evidence="1">
    <location>
        <begin position="105"/>
        <end position="129"/>
    </location>
</feature>
<dbReference type="Proteomes" id="UP000177885">
    <property type="component" value="Unassembled WGS sequence"/>
</dbReference>
<reference evidence="2 3" key="1">
    <citation type="journal article" date="2016" name="Nat. Commun.">
        <title>Thousands of microbial genomes shed light on interconnected biogeochemical processes in an aquifer system.</title>
        <authorList>
            <person name="Anantharaman K."/>
            <person name="Brown C.T."/>
            <person name="Hug L.A."/>
            <person name="Sharon I."/>
            <person name="Castelle C.J."/>
            <person name="Probst A.J."/>
            <person name="Thomas B.C."/>
            <person name="Singh A."/>
            <person name="Wilkins M.J."/>
            <person name="Karaoz U."/>
            <person name="Brodie E.L."/>
            <person name="Williams K.H."/>
            <person name="Hubbard S.S."/>
            <person name="Banfield J.F."/>
        </authorList>
    </citation>
    <scope>NUCLEOTIDE SEQUENCE [LARGE SCALE GENOMIC DNA]</scope>
</reference>
<keyword evidence="1" id="KW-0812">Transmembrane</keyword>
<dbReference type="STRING" id="1802385.A2856_02760"/>
<proteinExistence type="predicted"/>
<comment type="caution">
    <text evidence="2">The sequence shown here is derived from an EMBL/GenBank/DDBJ whole genome shotgun (WGS) entry which is preliminary data.</text>
</comment>
<feature type="transmembrane region" description="Helical" evidence="1">
    <location>
        <begin position="24"/>
        <end position="45"/>
    </location>
</feature>
<dbReference type="AlphaFoldDB" id="A0A1F7TKT4"/>